<dbReference type="AlphaFoldDB" id="A0A1Y1WZQ0"/>
<dbReference type="GO" id="GO:0016604">
    <property type="term" value="C:nuclear body"/>
    <property type="evidence" value="ECO:0007669"/>
    <property type="project" value="TreeGrafter"/>
</dbReference>
<reference evidence="7 8" key="1">
    <citation type="submission" date="2016-08" db="EMBL/GenBank/DDBJ databases">
        <title>A Parts List for Fungal Cellulosomes Revealed by Comparative Genomics.</title>
        <authorList>
            <consortium name="DOE Joint Genome Institute"/>
            <person name="Haitjema C.H."/>
            <person name="Gilmore S.P."/>
            <person name="Henske J.K."/>
            <person name="Solomon K.V."/>
            <person name="De Groot R."/>
            <person name="Kuo A."/>
            <person name="Mondo S.J."/>
            <person name="Salamov A.A."/>
            <person name="Labutti K."/>
            <person name="Zhao Z."/>
            <person name="Chiniquy J."/>
            <person name="Barry K."/>
            <person name="Brewer H.M."/>
            <person name="Purvine S.O."/>
            <person name="Wright A.T."/>
            <person name="Boxma B."/>
            <person name="Van Alen T."/>
            <person name="Hackstein J.H."/>
            <person name="Baker S.E."/>
            <person name="Grigoriev I.V."/>
            <person name="O'Malley M.A."/>
        </authorList>
    </citation>
    <scope>NUCLEOTIDE SEQUENCE [LARGE SCALE GENOMIC DNA]</scope>
    <source>
        <strain evidence="7 8">S4</strain>
    </source>
</reference>
<comment type="caution">
    <text evidence="7">The sequence shown here is derived from an EMBL/GenBank/DDBJ whole genome shotgun (WGS) entry which is preliminary data.</text>
</comment>
<evidence type="ECO:0000313" key="8">
    <source>
        <dbReference type="Proteomes" id="UP000193944"/>
    </source>
</evidence>
<dbReference type="OrthoDB" id="547311at2759"/>
<feature type="compositionally biased region" description="Low complexity" evidence="6">
    <location>
        <begin position="83"/>
        <end position="106"/>
    </location>
</feature>
<evidence type="ECO:0008006" key="9">
    <source>
        <dbReference type="Google" id="ProtNLM"/>
    </source>
</evidence>
<feature type="compositionally biased region" description="Low complexity" evidence="6">
    <location>
        <begin position="232"/>
        <end position="246"/>
    </location>
</feature>
<dbReference type="PANTHER" id="PTHR15660">
    <property type="entry name" value="BRISC AND BRCA1-A COMPLEX MEMBER 1"/>
    <property type="match status" value="1"/>
</dbReference>
<dbReference type="GO" id="GO:0045739">
    <property type="term" value="P:positive regulation of DNA repair"/>
    <property type="evidence" value="ECO:0007669"/>
    <property type="project" value="InterPro"/>
</dbReference>
<feature type="region of interest" description="Disordered" evidence="6">
    <location>
        <begin position="207"/>
        <end position="252"/>
    </location>
</feature>
<dbReference type="Proteomes" id="UP000193944">
    <property type="component" value="Unassembled WGS sequence"/>
</dbReference>
<keyword evidence="5" id="KW-0539">Nucleus</keyword>
<evidence type="ECO:0000256" key="1">
    <source>
        <dbReference type="ARBA" id="ARBA00004123"/>
    </source>
</evidence>
<gene>
    <name evidence="7" type="ORF">BCR32DRAFT_328450</name>
</gene>
<keyword evidence="2" id="KW-0963">Cytoplasm</keyword>
<keyword evidence="4" id="KW-0234">DNA repair</keyword>
<evidence type="ECO:0000256" key="3">
    <source>
        <dbReference type="ARBA" id="ARBA00022763"/>
    </source>
</evidence>
<sequence length="482" mass="54683">METKPDIEVSITNNTFYPERIIFCIDISGEMNNILEFNDLPFPKYTEPNDFQTQQLSVPTSPMGSPMSSPKISFSEMVQHNMNNNNNNNNNNSNNNNNNSNNNINNNNSNSIYLINLKDNIPNSTSTNSISDVLNNNNINNNSNNQDSINKPINNDIYNTNTIISNTSTNNDVFNNGNNYIDNGYMAPIEKSSSIKDLAHSAKKLFKNKNNDENGSASDSRSSSPIKNLLKGNSNNDNSVNGSPDNGNRRSSLNFLKNSYSNVVQNVFNGNHSRASSNTSIGSVGSLNKDFPALKTPIELTRLEVVKRYIKRFVTLKGSLSREHQYAIVLLGVDAIWYNDFTSDYKNIINVMEEIPAQQENIREFDMDSLLNLIKERSLIPNVLTSNYYLRVVFLYSRPCIPTINLNNVILKQLKESKLFMFDCVYFHEKKNENFDPQAVFNELLKMEDPSHPSLFFDVIRNGQKFSISMMKLLGHPLQRRI</sequence>
<dbReference type="GO" id="GO:0006302">
    <property type="term" value="P:double-strand break repair"/>
    <property type="evidence" value="ECO:0007669"/>
    <property type="project" value="TreeGrafter"/>
</dbReference>
<keyword evidence="3" id="KW-0227">DNA damage</keyword>
<dbReference type="EMBL" id="MCFG01000202">
    <property type="protein sequence ID" value="ORX78666.1"/>
    <property type="molecule type" value="Genomic_DNA"/>
</dbReference>
<evidence type="ECO:0000256" key="4">
    <source>
        <dbReference type="ARBA" id="ARBA00023204"/>
    </source>
</evidence>
<dbReference type="GO" id="GO:0070552">
    <property type="term" value="C:BRISC complex"/>
    <property type="evidence" value="ECO:0007669"/>
    <property type="project" value="InterPro"/>
</dbReference>
<organism evidence="7 8">
    <name type="scientific">Anaeromyces robustus</name>
    <dbReference type="NCBI Taxonomy" id="1754192"/>
    <lineage>
        <taxon>Eukaryota</taxon>
        <taxon>Fungi</taxon>
        <taxon>Fungi incertae sedis</taxon>
        <taxon>Chytridiomycota</taxon>
        <taxon>Chytridiomycota incertae sedis</taxon>
        <taxon>Neocallimastigomycetes</taxon>
        <taxon>Neocallimastigales</taxon>
        <taxon>Neocallimastigaceae</taxon>
        <taxon>Anaeromyces</taxon>
    </lineage>
</organism>
<evidence type="ECO:0000256" key="5">
    <source>
        <dbReference type="ARBA" id="ARBA00023242"/>
    </source>
</evidence>
<feature type="region of interest" description="Disordered" evidence="6">
    <location>
        <begin position="80"/>
        <end position="106"/>
    </location>
</feature>
<evidence type="ECO:0000256" key="6">
    <source>
        <dbReference type="SAM" id="MobiDB-lite"/>
    </source>
</evidence>
<comment type="subcellular location">
    <subcellularLocation>
        <location evidence="1">Nucleus</location>
    </subcellularLocation>
</comment>
<keyword evidence="8" id="KW-1185">Reference proteome</keyword>
<name>A0A1Y1WZQ0_9FUNG</name>
<reference evidence="7 8" key="2">
    <citation type="submission" date="2016-08" db="EMBL/GenBank/DDBJ databases">
        <title>Pervasive Adenine N6-methylation of Active Genes in Fungi.</title>
        <authorList>
            <consortium name="DOE Joint Genome Institute"/>
            <person name="Mondo S.J."/>
            <person name="Dannebaum R.O."/>
            <person name="Kuo R.C."/>
            <person name="Labutti K."/>
            <person name="Haridas S."/>
            <person name="Kuo A."/>
            <person name="Salamov A."/>
            <person name="Ahrendt S.R."/>
            <person name="Lipzen A."/>
            <person name="Sullivan W."/>
            <person name="Andreopoulos W.B."/>
            <person name="Clum A."/>
            <person name="Lindquist E."/>
            <person name="Daum C."/>
            <person name="Ramamoorthy G.K."/>
            <person name="Gryganskyi A."/>
            <person name="Culley D."/>
            <person name="Magnuson J.K."/>
            <person name="James T.Y."/>
            <person name="O'Malley M.A."/>
            <person name="Stajich J.E."/>
            <person name="Spatafora J.W."/>
            <person name="Visel A."/>
            <person name="Grigoriev I.V."/>
        </authorList>
    </citation>
    <scope>NUCLEOTIDE SEQUENCE [LARGE SCALE GENOMIC DNA]</scope>
    <source>
        <strain evidence="7 8">S4</strain>
    </source>
</reference>
<dbReference type="InterPro" id="IPR026126">
    <property type="entry name" value="BABAM1"/>
</dbReference>
<evidence type="ECO:0000256" key="2">
    <source>
        <dbReference type="ARBA" id="ARBA00022490"/>
    </source>
</evidence>
<evidence type="ECO:0000313" key="7">
    <source>
        <dbReference type="EMBL" id="ORX78666.1"/>
    </source>
</evidence>
<dbReference type="PANTHER" id="PTHR15660:SF1">
    <property type="entry name" value="BRISC AND BRCA1-A COMPLEX MEMBER 1"/>
    <property type="match status" value="1"/>
</dbReference>
<accession>A0A1Y1WZQ0</accession>
<proteinExistence type="predicted"/>
<protein>
    <recommendedName>
        <fullName evidence="9">BRISC and BRCA1-A complex member 1</fullName>
    </recommendedName>
</protein>
<feature type="compositionally biased region" description="Polar residues" evidence="6">
    <location>
        <begin position="213"/>
        <end position="226"/>
    </location>
</feature>
<feature type="non-terminal residue" evidence="7">
    <location>
        <position position="482"/>
    </location>
</feature>
<dbReference type="STRING" id="1754192.A0A1Y1WZQ0"/>
<dbReference type="GO" id="GO:0007095">
    <property type="term" value="P:mitotic G2 DNA damage checkpoint signaling"/>
    <property type="evidence" value="ECO:0007669"/>
    <property type="project" value="TreeGrafter"/>
</dbReference>
<dbReference type="CDD" id="cd21502">
    <property type="entry name" value="vWA_BABAM1"/>
    <property type="match status" value="1"/>
</dbReference>